<dbReference type="GO" id="GO:0003677">
    <property type="term" value="F:DNA binding"/>
    <property type="evidence" value="ECO:0007669"/>
    <property type="project" value="UniProtKB-KW"/>
</dbReference>
<evidence type="ECO:0000256" key="2">
    <source>
        <dbReference type="ARBA" id="ARBA00022578"/>
    </source>
</evidence>
<dbReference type="NCBIfam" id="NF033527">
    <property type="entry name" value="transpos_Tn3"/>
    <property type="match status" value="1"/>
</dbReference>
<dbReference type="Pfam" id="PF01526">
    <property type="entry name" value="DDE_Tnp_Tn3"/>
    <property type="match status" value="1"/>
</dbReference>
<dbReference type="OrthoDB" id="922297at2"/>
<feature type="domain" description="DUF4158" evidence="6">
    <location>
        <begin position="5"/>
        <end position="171"/>
    </location>
</feature>
<keyword evidence="3" id="KW-0238">DNA-binding</keyword>
<dbReference type="GO" id="GO:0006313">
    <property type="term" value="P:DNA transposition"/>
    <property type="evidence" value="ECO:0007669"/>
    <property type="project" value="InterPro"/>
</dbReference>
<comment type="caution">
    <text evidence="7">The sequence shown here is derived from an EMBL/GenBank/DDBJ whole genome shotgun (WGS) entry which is preliminary data.</text>
</comment>
<gene>
    <name evidence="7" type="ORF">E5J99_18875</name>
</gene>
<dbReference type="EMBL" id="SRLD01000050">
    <property type="protein sequence ID" value="TGE13819.1"/>
    <property type="molecule type" value="Genomic_DNA"/>
</dbReference>
<evidence type="ECO:0000313" key="8">
    <source>
        <dbReference type="Proteomes" id="UP000297739"/>
    </source>
</evidence>
<keyword evidence="4" id="KW-0233">DNA recombination</keyword>
<dbReference type="RefSeq" id="WP_135499376.1">
    <property type="nucleotide sequence ID" value="NZ_SRLD01000050.1"/>
</dbReference>
<accession>A0A4Z0PGF4</accession>
<dbReference type="InterPro" id="IPR025296">
    <property type="entry name" value="DUF4158"/>
</dbReference>
<evidence type="ECO:0000256" key="4">
    <source>
        <dbReference type="ARBA" id="ARBA00023172"/>
    </source>
</evidence>
<reference evidence="7 8" key="1">
    <citation type="submission" date="2019-04" db="EMBL/GenBank/DDBJ databases">
        <authorList>
            <person name="Feng G."/>
            <person name="Zhang J."/>
            <person name="Zhu H."/>
        </authorList>
    </citation>
    <scope>NUCLEOTIDE SEQUENCE [LARGE SCALE GENOMIC DNA]</scope>
    <source>
        <strain evidence="7 8">JCM 17223</strain>
    </source>
</reference>
<dbReference type="InterPro" id="IPR047653">
    <property type="entry name" value="Tn3-like_transpos"/>
</dbReference>
<dbReference type="Proteomes" id="UP000297739">
    <property type="component" value="Unassembled WGS sequence"/>
</dbReference>
<name>A0A4Z0PGF4_9BACT</name>
<proteinExistence type="inferred from homology"/>
<evidence type="ECO:0000259" key="6">
    <source>
        <dbReference type="Pfam" id="PF13700"/>
    </source>
</evidence>
<dbReference type="AlphaFoldDB" id="A0A4Z0PGF4"/>
<dbReference type="GO" id="GO:0004803">
    <property type="term" value="F:transposase activity"/>
    <property type="evidence" value="ECO:0007669"/>
    <property type="project" value="InterPro"/>
</dbReference>
<protein>
    <submittedName>
        <fullName evidence="7">Tn3 family transposase</fullName>
    </submittedName>
</protein>
<keyword evidence="2" id="KW-0815">Transposition</keyword>
<comment type="similarity">
    <text evidence="1">Belongs to the transposase 7 family.</text>
</comment>
<sequence length="987" mass="111899">MPADFLTALERQRYQTLPADLREEDLQASCWLTPADQQLVAQQRRSSNRLGFAIQLGVLRLLGYVPPEWYRQVPDGLVQFVARQLDLDPVLFQAYGEREATLTEHLRVLLTHLQVRRWQPVLDAPWLEAWLVERALEHDNERLLLTLALGHLRQHGILRPGIVELERLVGALAERTQAETYRRLLLLLTPEVVAQLDALLVVDPALGLCRHTWLHQPPTSSSATSIQQTLGKLAYLEQLGVPGWQVDTLHPNRQKRLAHTARNKTNQVLQRFAPAKRHPLLVAACREVYRDLTDTVLKMVDEHWEHAVARARRALQDDQLAHARAKDHALRTLGQAVGLVMDEEHVPDEALREQIYAQVPREQLQAALTAVADFARPARHSYLEYLLPVAARLNTVLGSLLQQVAFAQAFAEDDFADALALVGQLHTGQRRKLPEDAATAFIPTSWRAFVFDQAGHAHRPRYGLCVFATLRERLRAGDVVVNASRKYASLDTYLLSPAEWARQRPDLLTQLGSAHRLDERLQEVEAQLPLLEHLLAQGQDIRLDEDGELVVTPLRAEELSPEVEQLRALLTASLPRAELTEVLVEVDQWTGFSAELTGLDQTTPRSPEHQALLYAALLANACHISLREMAQSTGLDYQSLCWVAANYLREDTLKRATTRLVNHQHRQWLARHWGGGTLSSSDGQRFPVSGKIRNARAIPRYFGYGQGLTFYTHTADQYAQFGSRAISSTTRDATYVLDEVLGNETELPLLEHTTDTHGYTDIVFALFDLLGLQFSPRLRDLANQRLCRIKGRELSYPSLKFTAHFNPEYVRQHWDDLLRVAGSLKTGWVSASLLISKLQAYPRQHHLTHLLQEYGRLVKTAFILRYLHSQALRRRIHAQLNKGEQLHALRSWLWFGGDGVLRQKQEEAQQEVVRCLNVVTNVVVVWNTVYAQLALQRQQAAGPPALPEHLAQLSPARFAHLNRLGRYSFQLPAHVLVNGLRPLRPLP</sequence>
<keyword evidence="8" id="KW-1185">Reference proteome</keyword>
<organism evidence="7 8">
    <name type="scientific">Hymenobacter elongatus</name>
    <dbReference type="NCBI Taxonomy" id="877208"/>
    <lineage>
        <taxon>Bacteria</taxon>
        <taxon>Pseudomonadati</taxon>
        <taxon>Bacteroidota</taxon>
        <taxon>Cytophagia</taxon>
        <taxon>Cytophagales</taxon>
        <taxon>Hymenobacteraceae</taxon>
        <taxon>Hymenobacter</taxon>
    </lineage>
</organism>
<feature type="domain" description="Tn3 transposase DDE" evidence="5">
    <location>
        <begin position="581"/>
        <end position="967"/>
    </location>
</feature>
<dbReference type="InterPro" id="IPR002513">
    <property type="entry name" value="Tn3_Tnp_DDE_dom"/>
</dbReference>
<evidence type="ECO:0000313" key="7">
    <source>
        <dbReference type="EMBL" id="TGE13819.1"/>
    </source>
</evidence>
<evidence type="ECO:0000256" key="3">
    <source>
        <dbReference type="ARBA" id="ARBA00023125"/>
    </source>
</evidence>
<evidence type="ECO:0000256" key="1">
    <source>
        <dbReference type="ARBA" id="ARBA00009402"/>
    </source>
</evidence>
<dbReference type="Pfam" id="PF13700">
    <property type="entry name" value="DUF4158"/>
    <property type="match status" value="1"/>
</dbReference>
<evidence type="ECO:0000259" key="5">
    <source>
        <dbReference type="Pfam" id="PF01526"/>
    </source>
</evidence>